<dbReference type="InterPro" id="IPR026816">
    <property type="entry name" value="Flavodoxin_dom"/>
</dbReference>
<organism evidence="3 4">
    <name type="scientific">Amycolatopsis acididurans</name>
    <dbReference type="NCBI Taxonomy" id="2724524"/>
    <lineage>
        <taxon>Bacteria</taxon>
        <taxon>Bacillati</taxon>
        <taxon>Actinomycetota</taxon>
        <taxon>Actinomycetes</taxon>
        <taxon>Pseudonocardiales</taxon>
        <taxon>Pseudonocardiaceae</taxon>
        <taxon>Amycolatopsis</taxon>
    </lineage>
</organism>
<protein>
    <submittedName>
        <fullName evidence="3">Flavodoxin family protein</fullName>
    </submittedName>
</protein>
<dbReference type="SUPFAM" id="SSF52218">
    <property type="entry name" value="Flavoproteins"/>
    <property type="match status" value="1"/>
</dbReference>
<dbReference type="Pfam" id="PF12724">
    <property type="entry name" value="Flavodoxin_5"/>
    <property type="match status" value="1"/>
</dbReference>
<dbReference type="PROSITE" id="PS50902">
    <property type="entry name" value="FLAVODOXIN_LIKE"/>
    <property type="match status" value="1"/>
</dbReference>
<keyword evidence="4" id="KW-1185">Reference proteome</keyword>
<dbReference type="InterPro" id="IPR008254">
    <property type="entry name" value="Flavodoxin/NO_synth"/>
</dbReference>
<gene>
    <name evidence="3" type="ORF">HFP15_02805</name>
</gene>
<dbReference type="Proteomes" id="UP000715441">
    <property type="component" value="Unassembled WGS sequence"/>
</dbReference>
<dbReference type="EMBL" id="JAAXLS010000001">
    <property type="protein sequence ID" value="NKQ51807.1"/>
    <property type="molecule type" value="Genomic_DNA"/>
</dbReference>
<dbReference type="InterPro" id="IPR001226">
    <property type="entry name" value="Flavodoxin_CS"/>
</dbReference>
<dbReference type="InterPro" id="IPR029039">
    <property type="entry name" value="Flavoprotein-like_sf"/>
</dbReference>
<evidence type="ECO:0000259" key="2">
    <source>
        <dbReference type="PROSITE" id="PS50902"/>
    </source>
</evidence>
<evidence type="ECO:0000256" key="1">
    <source>
        <dbReference type="SAM" id="MobiDB-lite"/>
    </source>
</evidence>
<evidence type="ECO:0000313" key="3">
    <source>
        <dbReference type="EMBL" id="NKQ51807.1"/>
    </source>
</evidence>
<sequence length="169" mass="17981">MRALIVYESMFGNTEVIARAIADGLAAETEVVNVDDAPDALAGFDLLVVGGPTHVHGMSRASTRKSAQDQASDGVRSRKGIRDWLDSLKPAPAGLAAATFDTRIGKPRWLTGSAAVGAAKALKRRHIRVIAKPESFYVNTATPPELGGDERARAQEWGRSIATETAEKS</sequence>
<reference evidence="3 4" key="1">
    <citation type="submission" date="2020-04" db="EMBL/GenBank/DDBJ databases">
        <title>Novel species.</title>
        <authorList>
            <person name="Teo W.F.A."/>
            <person name="Lipun K."/>
            <person name="Srisuk N."/>
            <person name="Duangmal K."/>
        </authorList>
    </citation>
    <scope>NUCLEOTIDE SEQUENCE [LARGE SCALE GENOMIC DNA]</scope>
    <source>
        <strain evidence="3 4">K13G38</strain>
    </source>
</reference>
<evidence type="ECO:0000313" key="4">
    <source>
        <dbReference type="Proteomes" id="UP000715441"/>
    </source>
</evidence>
<dbReference type="Gene3D" id="3.40.50.360">
    <property type="match status" value="1"/>
</dbReference>
<dbReference type="PROSITE" id="PS00201">
    <property type="entry name" value="FLAVODOXIN"/>
    <property type="match status" value="1"/>
</dbReference>
<proteinExistence type="predicted"/>
<feature type="domain" description="Flavodoxin-like" evidence="2">
    <location>
        <begin position="3"/>
        <end position="162"/>
    </location>
</feature>
<name>A0ABX1IWF4_9PSEU</name>
<comment type="caution">
    <text evidence="3">The sequence shown here is derived from an EMBL/GenBank/DDBJ whole genome shotgun (WGS) entry which is preliminary data.</text>
</comment>
<accession>A0ABX1IWF4</accession>
<feature type="region of interest" description="Disordered" evidence="1">
    <location>
        <begin position="141"/>
        <end position="169"/>
    </location>
</feature>
<dbReference type="RefSeq" id="WP_168510985.1">
    <property type="nucleotide sequence ID" value="NZ_JAAXLS010000001.1"/>
</dbReference>